<accession>A0A5N0E5T5</accession>
<feature type="transmembrane region" description="Helical" evidence="8">
    <location>
        <begin position="179"/>
        <end position="203"/>
    </location>
</feature>
<dbReference type="InterPro" id="IPR011701">
    <property type="entry name" value="MFS"/>
</dbReference>
<proteinExistence type="predicted"/>
<dbReference type="GO" id="GO:0005886">
    <property type="term" value="C:plasma membrane"/>
    <property type="evidence" value="ECO:0007669"/>
    <property type="project" value="UniProtKB-SubCell"/>
</dbReference>
<feature type="transmembrane region" description="Helical" evidence="8">
    <location>
        <begin position="450"/>
        <end position="472"/>
    </location>
</feature>
<feature type="transmembrane region" description="Helical" evidence="8">
    <location>
        <begin position="301"/>
        <end position="326"/>
    </location>
</feature>
<dbReference type="AlphaFoldDB" id="A0A5N0E5T5"/>
<keyword evidence="6 8" id="KW-0472">Membrane</keyword>
<dbReference type="GO" id="GO:0022857">
    <property type="term" value="F:transmembrane transporter activity"/>
    <property type="evidence" value="ECO:0007669"/>
    <property type="project" value="InterPro"/>
</dbReference>
<feature type="transmembrane region" description="Helical" evidence="8">
    <location>
        <begin position="372"/>
        <end position="405"/>
    </location>
</feature>
<feature type="transmembrane region" description="Helical" evidence="8">
    <location>
        <begin position="332"/>
        <end position="351"/>
    </location>
</feature>
<dbReference type="Proteomes" id="UP000323876">
    <property type="component" value="Unassembled WGS sequence"/>
</dbReference>
<dbReference type="SUPFAM" id="SSF103473">
    <property type="entry name" value="MFS general substrate transporter"/>
    <property type="match status" value="1"/>
</dbReference>
<organism evidence="9 10">
    <name type="scientific">Nocardia colli</name>
    <dbReference type="NCBI Taxonomy" id="2545717"/>
    <lineage>
        <taxon>Bacteria</taxon>
        <taxon>Bacillati</taxon>
        <taxon>Actinomycetota</taxon>
        <taxon>Actinomycetes</taxon>
        <taxon>Mycobacteriales</taxon>
        <taxon>Nocardiaceae</taxon>
        <taxon>Nocardia</taxon>
    </lineage>
</organism>
<dbReference type="InterPro" id="IPR050171">
    <property type="entry name" value="MFS_Transporters"/>
</dbReference>
<keyword evidence="3" id="KW-1003">Cell membrane</keyword>
<evidence type="ECO:0000256" key="8">
    <source>
        <dbReference type="SAM" id="Phobius"/>
    </source>
</evidence>
<gene>
    <name evidence="9" type="ORF">F3087_32980</name>
</gene>
<keyword evidence="10" id="KW-1185">Reference proteome</keyword>
<dbReference type="Pfam" id="PF07690">
    <property type="entry name" value="MFS_1"/>
    <property type="match status" value="1"/>
</dbReference>
<evidence type="ECO:0000313" key="10">
    <source>
        <dbReference type="Proteomes" id="UP000323876"/>
    </source>
</evidence>
<comment type="caution">
    <text evidence="9">The sequence shown here is derived from an EMBL/GenBank/DDBJ whole genome shotgun (WGS) entry which is preliminary data.</text>
</comment>
<feature type="transmembrane region" description="Helical" evidence="8">
    <location>
        <begin position="233"/>
        <end position="254"/>
    </location>
</feature>
<evidence type="ECO:0000256" key="2">
    <source>
        <dbReference type="ARBA" id="ARBA00022448"/>
    </source>
</evidence>
<dbReference type="PANTHER" id="PTHR23517:SF2">
    <property type="entry name" value="MULTIDRUG RESISTANCE PROTEIN MDTH"/>
    <property type="match status" value="1"/>
</dbReference>
<dbReference type="InterPro" id="IPR036259">
    <property type="entry name" value="MFS_trans_sf"/>
</dbReference>
<evidence type="ECO:0000256" key="3">
    <source>
        <dbReference type="ARBA" id="ARBA00022475"/>
    </source>
</evidence>
<feature type="transmembrane region" description="Helical" evidence="8">
    <location>
        <begin position="132"/>
        <end position="159"/>
    </location>
</feature>
<evidence type="ECO:0000256" key="5">
    <source>
        <dbReference type="ARBA" id="ARBA00022989"/>
    </source>
</evidence>
<keyword evidence="5 8" id="KW-1133">Transmembrane helix</keyword>
<evidence type="ECO:0000256" key="4">
    <source>
        <dbReference type="ARBA" id="ARBA00022692"/>
    </source>
</evidence>
<evidence type="ECO:0000313" key="9">
    <source>
        <dbReference type="EMBL" id="KAA8884782.1"/>
    </source>
</evidence>
<keyword evidence="4 8" id="KW-0812">Transmembrane</keyword>
<reference evidence="9 10" key="1">
    <citation type="submission" date="2019-09" db="EMBL/GenBank/DDBJ databases">
        <authorList>
            <person name="Wang X."/>
        </authorList>
    </citation>
    <scope>NUCLEOTIDE SEQUENCE [LARGE SCALE GENOMIC DNA]</scope>
    <source>
        <strain evidence="9 10">CICC 11023</strain>
    </source>
</reference>
<dbReference type="EMBL" id="VXLC01000018">
    <property type="protein sequence ID" value="KAA8884782.1"/>
    <property type="molecule type" value="Genomic_DNA"/>
</dbReference>
<protein>
    <submittedName>
        <fullName evidence="9">MFS transporter</fullName>
    </submittedName>
</protein>
<sequence>MAGRRDSIPGSARLRSLAPGGSCRRSRRDGGRDRLHAAQGTRRSTGGADARLGRPGRLLHLARRRCRIRRCRSRTGGTATGSRAGAVTRGQAWRAVVLPPVGAGRIAGSALADAVGTGVFASGAAVYFSQRLGLSIATIAGGLAVAGAVALAAVTPLGMLSDRFGYQRVLRITHFAHALLYPLFLFVGNVAEFIGLITVVTVLDRLASPAFQAMVGATVGTERRSETMGYVRAVRNGGFALGGLITSTAIAVGTTTAYNVLPVGNAVSFALAGILLSGIPNACAPRTPADAPPRRRVRPRYLALAGLNVVLLMHDTILQLALPLYVLNQTRLPAAVLPPLYVLNTVLVVVLQRRLSRWAATIRGAARAEQAAGVLLAVACACFAAVAVLAPVAGAGALVVGVVALTVGESLQVAGAWELSYEHAPSAERGAHLAVFSIGVGVQHSVGPGIVSLLAVWGAVAWFPVAAAFVLAGTATRRIASRPWPALQRGLKDSPPEVTRLH</sequence>
<keyword evidence="2" id="KW-0813">Transport</keyword>
<feature type="region of interest" description="Disordered" evidence="7">
    <location>
        <begin position="1"/>
        <end position="54"/>
    </location>
</feature>
<feature type="transmembrane region" description="Helical" evidence="8">
    <location>
        <begin position="260"/>
        <end position="280"/>
    </location>
</feature>
<dbReference type="OrthoDB" id="6803299at2"/>
<evidence type="ECO:0000256" key="6">
    <source>
        <dbReference type="ARBA" id="ARBA00023136"/>
    </source>
</evidence>
<dbReference type="PANTHER" id="PTHR23517">
    <property type="entry name" value="RESISTANCE PROTEIN MDTM, PUTATIVE-RELATED-RELATED"/>
    <property type="match status" value="1"/>
</dbReference>
<evidence type="ECO:0000256" key="7">
    <source>
        <dbReference type="SAM" id="MobiDB-lite"/>
    </source>
</evidence>
<dbReference type="Gene3D" id="1.20.1250.20">
    <property type="entry name" value="MFS general substrate transporter like domains"/>
    <property type="match status" value="1"/>
</dbReference>
<evidence type="ECO:0000256" key="1">
    <source>
        <dbReference type="ARBA" id="ARBA00004651"/>
    </source>
</evidence>
<comment type="subcellular location">
    <subcellularLocation>
        <location evidence="1">Cell membrane</location>
        <topology evidence="1">Multi-pass membrane protein</topology>
    </subcellularLocation>
</comment>
<name>A0A5N0E5T5_9NOCA</name>